<dbReference type="InterPro" id="IPR037138">
    <property type="entry name" value="His_deacetylse_dom_sf"/>
</dbReference>
<dbReference type="EMBL" id="BJVY01000032">
    <property type="protein sequence ID" value="GEL73257.1"/>
    <property type="molecule type" value="Genomic_DNA"/>
</dbReference>
<dbReference type="Gene3D" id="3.40.800.20">
    <property type="entry name" value="Histone deacetylase domain"/>
    <property type="match status" value="1"/>
</dbReference>
<dbReference type="SUPFAM" id="SSF52768">
    <property type="entry name" value="Arginase/deacetylase"/>
    <property type="match status" value="1"/>
</dbReference>
<reference evidence="3 4" key="1">
    <citation type="submission" date="2016-10" db="EMBL/GenBank/DDBJ databases">
        <authorList>
            <person name="Varghese N."/>
            <person name="Submissions S."/>
        </authorList>
    </citation>
    <scope>NUCLEOTIDE SEQUENCE [LARGE SCALE GENOMIC DNA]</scope>
    <source>
        <strain evidence="3 4">DSM 2260</strain>
    </source>
</reference>
<dbReference type="AlphaFoldDB" id="A0A511HI59"/>
<organism evidence="2 5">
    <name type="scientific">Myxococcus virescens</name>
    <dbReference type="NCBI Taxonomy" id="83456"/>
    <lineage>
        <taxon>Bacteria</taxon>
        <taxon>Pseudomonadati</taxon>
        <taxon>Myxococcota</taxon>
        <taxon>Myxococcia</taxon>
        <taxon>Myxococcales</taxon>
        <taxon>Cystobacterineae</taxon>
        <taxon>Myxococcaceae</taxon>
        <taxon>Myxococcus</taxon>
    </lineage>
</organism>
<keyword evidence="4" id="KW-1185">Reference proteome</keyword>
<protein>
    <recommendedName>
        <fullName evidence="1">Histone deacetylase domain-containing protein</fullName>
    </recommendedName>
</protein>
<name>A0A511HI59_9BACT</name>
<dbReference type="Proteomes" id="UP000321224">
    <property type="component" value="Unassembled WGS sequence"/>
</dbReference>
<gene>
    <name evidence="2" type="ORF">MVI01_50410</name>
    <name evidence="3" type="ORF">SAMN04488504_108276</name>
</gene>
<reference evidence="2 5" key="2">
    <citation type="submission" date="2019-07" db="EMBL/GenBank/DDBJ databases">
        <title>Whole genome shotgun sequence of Myxococcus virescens NBRC 100334.</title>
        <authorList>
            <person name="Hosoyama A."/>
            <person name="Uohara A."/>
            <person name="Ohji S."/>
            <person name="Ichikawa N."/>
        </authorList>
    </citation>
    <scope>NUCLEOTIDE SEQUENCE [LARGE SCALE GENOMIC DNA]</scope>
    <source>
        <strain evidence="2 5">NBRC 100334</strain>
    </source>
</reference>
<dbReference type="Proteomes" id="UP000198717">
    <property type="component" value="Unassembled WGS sequence"/>
</dbReference>
<dbReference type="InterPro" id="IPR023801">
    <property type="entry name" value="His_deacetylse_dom"/>
</dbReference>
<dbReference type="Pfam" id="PF00850">
    <property type="entry name" value="Hist_deacetyl"/>
    <property type="match status" value="1"/>
</dbReference>
<evidence type="ECO:0000313" key="3">
    <source>
        <dbReference type="EMBL" id="SDE56622.1"/>
    </source>
</evidence>
<evidence type="ECO:0000313" key="4">
    <source>
        <dbReference type="Proteomes" id="UP000198717"/>
    </source>
</evidence>
<feature type="domain" description="Histone deacetylase" evidence="1">
    <location>
        <begin position="1"/>
        <end position="58"/>
    </location>
</feature>
<evidence type="ECO:0000259" key="1">
    <source>
        <dbReference type="Pfam" id="PF00850"/>
    </source>
</evidence>
<evidence type="ECO:0000313" key="2">
    <source>
        <dbReference type="EMBL" id="GEL73257.1"/>
    </source>
</evidence>
<sequence length="66" mass="7039">MVSLGVDTHVGDPISTFALEREHFPLMGRRLALLRLPTVFVQEGGYAVEDLGLNVAGVLGGFDAGR</sequence>
<evidence type="ECO:0000313" key="5">
    <source>
        <dbReference type="Proteomes" id="UP000321224"/>
    </source>
</evidence>
<dbReference type="InterPro" id="IPR023696">
    <property type="entry name" value="Ureohydrolase_dom_sf"/>
</dbReference>
<dbReference type="EMBL" id="FNAJ01000008">
    <property type="protein sequence ID" value="SDE56622.1"/>
    <property type="molecule type" value="Genomic_DNA"/>
</dbReference>
<proteinExistence type="predicted"/>
<comment type="caution">
    <text evidence="2">The sequence shown here is derived from an EMBL/GenBank/DDBJ whole genome shotgun (WGS) entry which is preliminary data.</text>
</comment>
<accession>A0A511HI59</accession>